<dbReference type="InterPro" id="IPR051703">
    <property type="entry name" value="NF-kappa-B_Signaling_Reg"/>
</dbReference>
<keyword evidence="2" id="KW-0269">Exonuclease</keyword>
<dbReference type="AlphaFoldDB" id="A0A6M3JLJ6"/>
<dbReference type="Gene3D" id="3.90.320.10">
    <property type="match status" value="1"/>
</dbReference>
<dbReference type="EMBL" id="MT141765">
    <property type="protein sequence ID" value="QJA70118.1"/>
    <property type="molecule type" value="Genomic_DNA"/>
</dbReference>
<accession>A0A6M3JLJ6</accession>
<dbReference type="PANTHER" id="PTHR46609">
    <property type="entry name" value="EXONUCLEASE, PHAGE-TYPE/RECB, C-TERMINAL DOMAIN-CONTAINING PROTEIN"/>
    <property type="match status" value="1"/>
</dbReference>
<evidence type="ECO:0000313" key="2">
    <source>
        <dbReference type="EMBL" id="QJA70118.1"/>
    </source>
</evidence>
<dbReference type="InterPro" id="IPR011604">
    <property type="entry name" value="PDDEXK-like_dom_sf"/>
</dbReference>
<reference evidence="2" key="1">
    <citation type="submission" date="2020-03" db="EMBL/GenBank/DDBJ databases">
        <title>The deep terrestrial virosphere.</title>
        <authorList>
            <person name="Holmfeldt K."/>
            <person name="Nilsson E."/>
            <person name="Simone D."/>
            <person name="Lopez-Fernandez M."/>
            <person name="Wu X."/>
            <person name="de Brujin I."/>
            <person name="Lundin D."/>
            <person name="Andersson A."/>
            <person name="Bertilsson S."/>
            <person name="Dopson M."/>
        </authorList>
    </citation>
    <scope>NUCLEOTIDE SEQUENCE</scope>
    <source>
        <strain evidence="2">MM415A03982</strain>
    </source>
</reference>
<dbReference type="Pfam" id="PF09588">
    <property type="entry name" value="YqaJ"/>
    <property type="match status" value="1"/>
</dbReference>
<sequence length="200" mass="22393">MIVIDVPQGSPEWFAEKAGKPSASSFDKIVTTKGEPSKQAQGYLYQLAAEVITGQAEQGYQSAAMTLGIEREAESRTLYELINGVEVQQVGFVYADEQKLYGCSPDGIVGDEWGLELKNVLPKTQVAYLLNGGLPSDYFCQVQGSLLVTGFDRWEFFTYSPRLDPFQLSVGRDEIFIQKLKEQLEKFCFELARIVRKLRG</sequence>
<gene>
    <name evidence="2" type="ORF">MM415A03982_0008</name>
</gene>
<dbReference type="InterPro" id="IPR011335">
    <property type="entry name" value="Restrct_endonuc-II-like"/>
</dbReference>
<dbReference type="PANTHER" id="PTHR46609:SF6">
    <property type="entry name" value="EXONUCLEASE, PHAGE-TYPE_RECB, C-TERMINAL DOMAIN-CONTAINING PROTEIN-RELATED"/>
    <property type="match status" value="1"/>
</dbReference>
<name>A0A6M3JLJ6_9ZZZZ</name>
<keyword evidence="2" id="KW-0540">Nuclease</keyword>
<dbReference type="CDD" id="cd22343">
    <property type="entry name" value="PDDEXK_lambda_exonuclease-like"/>
    <property type="match status" value="1"/>
</dbReference>
<feature type="domain" description="YqaJ viral recombinase" evidence="1">
    <location>
        <begin position="12"/>
        <end position="151"/>
    </location>
</feature>
<keyword evidence="2" id="KW-0378">Hydrolase</keyword>
<protein>
    <submittedName>
        <fullName evidence="2">Putative exonuclease</fullName>
    </submittedName>
</protein>
<evidence type="ECO:0000259" key="1">
    <source>
        <dbReference type="Pfam" id="PF09588"/>
    </source>
</evidence>
<dbReference type="SUPFAM" id="SSF52980">
    <property type="entry name" value="Restriction endonuclease-like"/>
    <property type="match status" value="1"/>
</dbReference>
<dbReference type="InterPro" id="IPR019080">
    <property type="entry name" value="YqaJ_viral_recombinase"/>
</dbReference>
<dbReference type="GO" id="GO:0004527">
    <property type="term" value="F:exonuclease activity"/>
    <property type="evidence" value="ECO:0007669"/>
    <property type="project" value="UniProtKB-KW"/>
</dbReference>
<organism evidence="2">
    <name type="scientific">viral metagenome</name>
    <dbReference type="NCBI Taxonomy" id="1070528"/>
    <lineage>
        <taxon>unclassified sequences</taxon>
        <taxon>metagenomes</taxon>
        <taxon>organismal metagenomes</taxon>
    </lineage>
</organism>
<proteinExistence type="predicted"/>